<accession>A0A076G564</accession>
<sequence>MKEYRDMLKVEFRDILRNFLSENREEYHIYFISRALSMGTLIGFDFGYFKVDEDDMVGKYLDLGSYGRIDFHLNFVTHYGRIVTPDYEDIIRNFLDNYPESSDVSEHIRKPYQK</sequence>
<dbReference type="Proteomes" id="UP000259540">
    <property type="component" value="Segment"/>
</dbReference>
<protein>
    <submittedName>
        <fullName evidence="1">Uncharacterized protein</fullName>
    </submittedName>
</protein>
<reference evidence="1 2" key="1">
    <citation type="submission" date="2014-04" db="EMBL/GenBank/DDBJ databases">
        <title>Genome sequencing of lytic Listeria phages.</title>
        <authorList>
            <person name="Woolston J."/>
            <person name="Rajanna C."/>
            <person name="Abuladze T."/>
            <person name="Li M."/>
            <person name="Anderson B."/>
            <person name="Sulakvelidze A."/>
        </authorList>
    </citation>
    <scope>NUCLEOTIDE SEQUENCE [LARGE SCALE GENOMIC DNA]</scope>
</reference>
<evidence type="ECO:0000313" key="1">
    <source>
        <dbReference type="EMBL" id="AII27356.1"/>
    </source>
</evidence>
<proteinExistence type="predicted"/>
<dbReference type="EMBL" id="KJ668715">
    <property type="protein sequence ID" value="AII27356.1"/>
    <property type="molecule type" value="Genomic_DNA"/>
</dbReference>
<organism evidence="1 2">
    <name type="scientific">Listeria phage LMTA-34</name>
    <dbReference type="NCBI Taxonomy" id="1486397"/>
    <lineage>
        <taxon>Viruses</taxon>
        <taxon>Duplodnaviria</taxon>
        <taxon>Heunggongvirae</taxon>
        <taxon>Uroviricota</taxon>
        <taxon>Caudoviricetes</taxon>
        <taxon>Herelleviridae</taxon>
        <taxon>Jasinskavirinae</taxon>
        <taxon>Pecentumvirus</taxon>
        <taxon>Pecentumvirus LMTA34</taxon>
    </lineage>
</organism>
<evidence type="ECO:0000313" key="2">
    <source>
        <dbReference type="Proteomes" id="UP000259540"/>
    </source>
</evidence>
<name>A0A076G564_9CAUD</name>